<proteinExistence type="predicted"/>
<sequence length="118" mass="12723">MSAQSVNVSGERAGEAFPPMTAEVTEHDDVEVDGGENGSGNGNQLLGHTVTAPNNQQREMIRRILDGVQIMTASPALSAPISGRRSKKENDHINDQGCCGIRCFMERTTVQAWGRIDV</sequence>
<dbReference type="EMBL" id="HBEF01019107">
    <property type="protein sequence ID" value="CAD8339631.1"/>
    <property type="molecule type" value="Transcribed_RNA"/>
</dbReference>
<organism evidence="2">
    <name type="scientific">Craspedostauros australis</name>
    <dbReference type="NCBI Taxonomy" id="1486917"/>
    <lineage>
        <taxon>Eukaryota</taxon>
        <taxon>Sar</taxon>
        <taxon>Stramenopiles</taxon>
        <taxon>Ochrophyta</taxon>
        <taxon>Bacillariophyta</taxon>
        <taxon>Bacillariophyceae</taxon>
        <taxon>Bacillariophycidae</taxon>
        <taxon>Naviculales</taxon>
        <taxon>Naviculaceae</taxon>
        <taxon>Craspedostauros</taxon>
    </lineage>
</organism>
<evidence type="ECO:0000256" key="1">
    <source>
        <dbReference type="SAM" id="MobiDB-lite"/>
    </source>
</evidence>
<reference evidence="2" key="1">
    <citation type="submission" date="2021-01" db="EMBL/GenBank/DDBJ databases">
        <authorList>
            <person name="Corre E."/>
            <person name="Pelletier E."/>
            <person name="Niang G."/>
            <person name="Scheremetjew M."/>
            <person name="Finn R."/>
            <person name="Kale V."/>
            <person name="Holt S."/>
            <person name="Cochrane G."/>
            <person name="Meng A."/>
            <person name="Brown T."/>
            <person name="Cohen L."/>
        </authorList>
    </citation>
    <scope>NUCLEOTIDE SEQUENCE</scope>
    <source>
        <strain evidence="2">CCMP3328</strain>
    </source>
</reference>
<protein>
    <submittedName>
        <fullName evidence="2">Uncharacterized protein</fullName>
    </submittedName>
</protein>
<name>A0A7R9X065_9STRA</name>
<gene>
    <name evidence="2" type="ORF">CAUS1442_LOCUS11764</name>
</gene>
<feature type="compositionally biased region" description="Polar residues" evidence="1">
    <location>
        <begin position="42"/>
        <end position="56"/>
    </location>
</feature>
<accession>A0A7R9X065</accession>
<evidence type="ECO:0000313" key="2">
    <source>
        <dbReference type="EMBL" id="CAD8339631.1"/>
    </source>
</evidence>
<feature type="region of interest" description="Disordered" evidence="1">
    <location>
        <begin position="1"/>
        <end position="56"/>
    </location>
</feature>
<dbReference type="AlphaFoldDB" id="A0A7R9X065"/>